<feature type="domain" description="JmjC" evidence="4">
    <location>
        <begin position="100"/>
        <end position="262"/>
    </location>
</feature>
<evidence type="ECO:0000256" key="1">
    <source>
        <dbReference type="ARBA" id="ARBA00001954"/>
    </source>
</evidence>
<reference evidence="5 6" key="1">
    <citation type="journal article" date="2019" name="Int. J. Syst. Evol. Microbiol.">
        <title>The Global Catalogue of Microorganisms (GCM) 10K type strain sequencing project: providing services to taxonomists for standard genome sequencing and annotation.</title>
        <authorList>
            <consortium name="The Broad Institute Genomics Platform"/>
            <consortium name="The Broad Institute Genome Sequencing Center for Infectious Disease"/>
            <person name="Wu L."/>
            <person name="Ma J."/>
        </authorList>
    </citation>
    <scope>NUCLEOTIDE SEQUENCE [LARGE SCALE GENOMIC DNA]</scope>
    <source>
        <strain evidence="5 6">JCM 15592</strain>
    </source>
</reference>
<organism evidence="5 6">
    <name type="scientific">Nostocoides veronense</name>
    <dbReference type="NCBI Taxonomy" id="330836"/>
    <lineage>
        <taxon>Bacteria</taxon>
        <taxon>Bacillati</taxon>
        <taxon>Actinomycetota</taxon>
        <taxon>Actinomycetes</taxon>
        <taxon>Micrococcales</taxon>
        <taxon>Intrasporangiaceae</taxon>
        <taxon>Nostocoides</taxon>
    </lineage>
</organism>
<dbReference type="PANTHER" id="PTHR13096:SF9">
    <property type="entry name" value="BIFUNCTIONAL LYSINE-SPECIFIC DEMETHYLASE AND HISTIDYL-HYDROXYLASE"/>
    <property type="match status" value="1"/>
</dbReference>
<evidence type="ECO:0000313" key="5">
    <source>
        <dbReference type="EMBL" id="GAA1792992.1"/>
    </source>
</evidence>
<dbReference type="Gene3D" id="2.60.120.650">
    <property type="entry name" value="Cupin"/>
    <property type="match status" value="1"/>
</dbReference>
<keyword evidence="3" id="KW-0408">Iron</keyword>
<name>A0ABN2LLS3_9MICO</name>
<dbReference type="PANTHER" id="PTHR13096">
    <property type="entry name" value="MINA53 MYC INDUCED NUCLEAR ANTIGEN"/>
    <property type="match status" value="1"/>
</dbReference>
<sequence>MTDLFDGKGGVAASGRPALARLLPLPVAEFAENYWSQRPLAARAADLDQDFSDLFDSQAVDELIGRRGLRAPFLRVAKDGVTLPDSAFTRPGGVGAAIGDQVSDDRLLDLFASGSTIVLQGLHRTWGPLIDFAGDLGADLGHPVQVNAYVTPAQNKGFSAHYDVHDVFVLQIAGTKRWLIRQPVHPLPLRDQTWERRRAAVEAAASTDPLLDLVLAPGDCLYLPRGYIHSAAALGEVSIHLTIGIHPWTRTHLAEQLVQAAVADLASVAAVRDSLPLGLDWDREALDPGEVERVKAALIDAVQAIDPARIANALATAHRGSQRAAPVGPLAQVAAADSLTDEDILRLRPRLAARLMDGPESAVLVTRAGRRTIEPVDLATIRKLLADGHVDVATVGMDVARRLLLAGLVTRHTQVNGLSSPAAPDGAGNLD</sequence>
<accession>A0ABN2LLS3</accession>
<dbReference type="SUPFAM" id="SSF51197">
    <property type="entry name" value="Clavaminate synthase-like"/>
    <property type="match status" value="1"/>
</dbReference>
<gene>
    <name evidence="5" type="ORF">GCM10009811_17250</name>
</gene>
<dbReference type="InterPro" id="IPR003347">
    <property type="entry name" value="JmjC_dom"/>
</dbReference>
<dbReference type="InterPro" id="IPR039994">
    <property type="entry name" value="NO66-like"/>
</dbReference>
<dbReference type="PROSITE" id="PS51184">
    <property type="entry name" value="JMJC"/>
    <property type="match status" value="1"/>
</dbReference>
<dbReference type="EMBL" id="BAAAPO010000026">
    <property type="protein sequence ID" value="GAA1792992.1"/>
    <property type="molecule type" value="Genomic_DNA"/>
</dbReference>
<dbReference type="Proteomes" id="UP001499938">
    <property type="component" value="Unassembled WGS sequence"/>
</dbReference>
<proteinExistence type="predicted"/>
<keyword evidence="2" id="KW-0479">Metal-binding</keyword>
<evidence type="ECO:0000256" key="3">
    <source>
        <dbReference type="ARBA" id="ARBA00023004"/>
    </source>
</evidence>
<protein>
    <recommendedName>
        <fullName evidence="4">JmjC domain-containing protein</fullName>
    </recommendedName>
</protein>
<dbReference type="RefSeq" id="WP_344083619.1">
    <property type="nucleotide sequence ID" value="NZ_BAAAPO010000026.1"/>
</dbReference>
<comment type="caution">
    <text evidence="5">The sequence shown here is derived from an EMBL/GenBank/DDBJ whole genome shotgun (WGS) entry which is preliminary data.</text>
</comment>
<dbReference type="SMART" id="SM00558">
    <property type="entry name" value="JmjC"/>
    <property type="match status" value="1"/>
</dbReference>
<dbReference type="Pfam" id="PF08007">
    <property type="entry name" value="JmjC_2"/>
    <property type="match status" value="1"/>
</dbReference>
<evidence type="ECO:0000256" key="2">
    <source>
        <dbReference type="ARBA" id="ARBA00022723"/>
    </source>
</evidence>
<keyword evidence="6" id="KW-1185">Reference proteome</keyword>
<comment type="cofactor">
    <cofactor evidence="1">
        <name>Fe(2+)</name>
        <dbReference type="ChEBI" id="CHEBI:29033"/>
    </cofactor>
</comment>
<evidence type="ECO:0000259" key="4">
    <source>
        <dbReference type="PROSITE" id="PS51184"/>
    </source>
</evidence>
<evidence type="ECO:0000313" key="6">
    <source>
        <dbReference type="Proteomes" id="UP001499938"/>
    </source>
</evidence>